<protein>
    <submittedName>
        <fullName evidence="1">Uncharacterized protein</fullName>
    </submittedName>
</protein>
<name>A0ABT6WZ20_9ACTN</name>
<evidence type="ECO:0000313" key="1">
    <source>
        <dbReference type="EMBL" id="MDI6105002.1"/>
    </source>
</evidence>
<proteinExistence type="predicted"/>
<dbReference type="EMBL" id="JASCTH010000039">
    <property type="protein sequence ID" value="MDI6105002.1"/>
    <property type="molecule type" value="Genomic_DNA"/>
</dbReference>
<organism evidence="1 2">
    <name type="scientific">Actinoplanes sandaracinus</name>
    <dbReference type="NCBI Taxonomy" id="3045177"/>
    <lineage>
        <taxon>Bacteria</taxon>
        <taxon>Bacillati</taxon>
        <taxon>Actinomycetota</taxon>
        <taxon>Actinomycetes</taxon>
        <taxon>Micromonosporales</taxon>
        <taxon>Micromonosporaceae</taxon>
        <taxon>Actinoplanes</taxon>
    </lineage>
</organism>
<gene>
    <name evidence="1" type="ORF">QLQ12_41100</name>
</gene>
<dbReference type="Proteomes" id="UP001241758">
    <property type="component" value="Unassembled WGS sequence"/>
</dbReference>
<evidence type="ECO:0000313" key="2">
    <source>
        <dbReference type="Proteomes" id="UP001241758"/>
    </source>
</evidence>
<keyword evidence="2" id="KW-1185">Reference proteome</keyword>
<dbReference type="RefSeq" id="WP_282766462.1">
    <property type="nucleotide sequence ID" value="NZ_JASCTH010000039.1"/>
</dbReference>
<reference evidence="1 2" key="1">
    <citation type="submission" date="2023-05" db="EMBL/GenBank/DDBJ databases">
        <title>Actinoplanes sp. NEAU-A12 genome sequencing.</title>
        <authorList>
            <person name="Wang Z.-S."/>
        </authorList>
    </citation>
    <scope>NUCLEOTIDE SEQUENCE [LARGE SCALE GENOMIC DNA]</scope>
    <source>
        <strain evidence="1 2">NEAU-A12</strain>
    </source>
</reference>
<comment type="caution">
    <text evidence="1">The sequence shown here is derived from an EMBL/GenBank/DDBJ whole genome shotgun (WGS) entry which is preliminary data.</text>
</comment>
<sequence length="94" mass="10336">MGIQELGSQSARTDTGVVLRSVDRETLRADFRDRSMLVAVDGGLTSYGVYLPRVPTWDDGDPVPEEDLAVIKEAVVEILRHWGFATEFITLNGG</sequence>
<accession>A0ABT6WZ20</accession>